<reference evidence="2 3" key="1">
    <citation type="submission" date="2024-01" db="EMBL/GenBank/DDBJ databases">
        <title>The genomes of 5 underutilized Papilionoideae crops provide insights into root nodulation and disease resistanc.</title>
        <authorList>
            <person name="Yuan L."/>
        </authorList>
    </citation>
    <scope>NUCLEOTIDE SEQUENCE [LARGE SCALE GENOMIC DNA]</scope>
    <source>
        <strain evidence="2">ZHUSHIDOU_FW_LH</strain>
        <tissue evidence="2">Leaf</tissue>
    </source>
</reference>
<dbReference type="SUPFAM" id="SSF56219">
    <property type="entry name" value="DNase I-like"/>
    <property type="match status" value="1"/>
</dbReference>
<dbReference type="Proteomes" id="UP001372338">
    <property type="component" value="Unassembled WGS sequence"/>
</dbReference>
<keyword evidence="3" id="KW-1185">Reference proteome</keyword>
<dbReference type="EMBL" id="JAYWIO010000004">
    <property type="protein sequence ID" value="KAK7268327.1"/>
    <property type="molecule type" value="Genomic_DNA"/>
</dbReference>
<evidence type="ECO:0000313" key="2">
    <source>
        <dbReference type="EMBL" id="KAK7268327.1"/>
    </source>
</evidence>
<name>A0AAN9I6U8_CROPI</name>
<feature type="region of interest" description="Disordered" evidence="1">
    <location>
        <begin position="1"/>
        <end position="25"/>
    </location>
</feature>
<evidence type="ECO:0000313" key="3">
    <source>
        <dbReference type="Proteomes" id="UP001372338"/>
    </source>
</evidence>
<accession>A0AAN9I6U8</accession>
<evidence type="ECO:0000256" key="1">
    <source>
        <dbReference type="SAM" id="MobiDB-lite"/>
    </source>
</evidence>
<gene>
    <name evidence="2" type="ORF">RIF29_21025</name>
</gene>
<organism evidence="2 3">
    <name type="scientific">Crotalaria pallida</name>
    <name type="common">Smooth rattlebox</name>
    <name type="synonym">Crotalaria striata</name>
    <dbReference type="NCBI Taxonomy" id="3830"/>
    <lineage>
        <taxon>Eukaryota</taxon>
        <taxon>Viridiplantae</taxon>
        <taxon>Streptophyta</taxon>
        <taxon>Embryophyta</taxon>
        <taxon>Tracheophyta</taxon>
        <taxon>Spermatophyta</taxon>
        <taxon>Magnoliopsida</taxon>
        <taxon>eudicotyledons</taxon>
        <taxon>Gunneridae</taxon>
        <taxon>Pentapetalae</taxon>
        <taxon>rosids</taxon>
        <taxon>fabids</taxon>
        <taxon>Fabales</taxon>
        <taxon>Fabaceae</taxon>
        <taxon>Papilionoideae</taxon>
        <taxon>50 kb inversion clade</taxon>
        <taxon>genistoids sensu lato</taxon>
        <taxon>core genistoids</taxon>
        <taxon>Crotalarieae</taxon>
        <taxon>Crotalaria</taxon>
    </lineage>
</organism>
<dbReference type="InterPro" id="IPR036691">
    <property type="entry name" value="Endo/exonu/phosph_ase_sf"/>
</dbReference>
<comment type="caution">
    <text evidence="2">The sequence shown here is derived from an EMBL/GenBank/DDBJ whole genome shotgun (WGS) entry which is preliminary data.</text>
</comment>
<dbReference type="AlphaFoldDB" id="A0AAN9I6U8"/>
<protein>
    <recommendedName>
        <fullName evidence="4">Endonuclease/exonuclease/phosphatase domain-containing protein</fullName>
    </recommendedName>
</protein>
<proteinExistence type="predicted"/>
<evidence type="ECO:0008006" key="4">
    <source>
        <dbReference type="Google" id="ProtNLM"/>
    </source>
</evidence>
<sequence length="166" mass="19012">MTQRKEPTRQRTTTNQIPDPLEGQDDSISNLLADSHIRSWGRVKKKAINDLVRKNKVDFLAIQESKKEEVTRAVVSWLWTDVDFDWDYVPSSSRSRGIISIWRSAKFLKSNVIRAFVIKERLKLLKNALRVWNKEVFGNINEKLAAITAGIEAIDFLGESSSLSHS</sequence>